<dbReference type="Proteomes" id="UP000193467">
    <property type="component" value="Unassembled WGS sequence"/>
</dbReference>
<dbReference type="GO" id="GO:0010608">
    <property type="term" value="P:post-transcriptional regulation of gene expression"/>
    <property type="evidence" value="ECO:0007669"/>
    <property type="project" value="TreeGrafter"/>
</dbReference>
<dbReference type="InParanoid" id="A0A1Y2FYC1"/>
<sequence>MGANRFAGLRLEDLQGDMLPLCKDQFGCRYLQKKLEDGNPEHRDMIFNEIFPHFAELMTDPFANYLSQRLLEYSTDEQRDALIESISGELVSISLNMHGTRAVQKMIDYLSTQRQVQSLILALNLNVVTLIKDLNGNHVIQKCLNHLPPEDNQFIYNAVATHCIEVATHRHGCCVLQRCIDHASESQRIQLVTEITYNSLTLVQDAFGNYVVQYVLDLNDNRFIEAIVRQFLGNVSALSAQKFSSNVVEKCIRVADATGRRAIIDELLNKQRLERLLRDSFANYVVQTALDYAEPAQRAQLIETIRPILPMIRNTPYGKRIQSKIQRETNDHMSRSAYHHPALVPGGHFYGLPSIHGPPPHQFIQHPGHHMQPMGDYGNPRGSPYLGGYQSHQGPPPPHHAHHPQNGQLGQMHQQQQFAPFPGMGMGAESGAYGQMAGGYGGMSNGGFM</sequence>
<protein>
    <submittedName>
        <fullName evidence="5">Armadillo-type protein</fullName>
    </submittedName>
</protein>
<dbReference type="OrthoDB" id="668540at2759"/>
<dbReference type="FunFam" id="1.25.10.10:FF:000237">
    <property type="entry name" value="Pumilio homolog 9"/>
    <property type="match status" value="1"/>
</dbReference>
<dbReference type="AlphaFoldDB" id="A0A1Y2FYC1"/>
<dbReference type="PANTHER" id="PTHR12537">
    <property type="entry name" value="RNA BINDING PROTEIN PUMILIO-RELATED"/>
    <property type="match status" value="1"/>
</dbReference>
<comment type="caution">
    <text evidence="5">The sequence shown here is derived from an EMBL/GenBank/DDBJ whole genome shotgun (WGS) entry which is preliminary data.</text>
</comment>
<feature type="repeat" description="Pumilio" evidence="2">
    <location>
        <begin position="122"/>
        <end position="157"/>
    </location>
</feature>
<keyword evidence="1" id="KW-0677">Repeat</keyword>
<evidence type="ECO:0000313" key="5">
    <source>
        <dbReference type="EMBL" id="ORY89028.1"/>
    </source>
</evidence>
<dbReference type="STRING" id="106004.A0A1Y2FYC1"/>
<dbReference type="Pfam" id="PF00806">
    <property type="entry name" value="PUF"/>
    <property type="match status" value="8"/>
</dbReference>
<evidence type="ECO:0000259" key="4">
    <source>
        <dbReference type="PROSITE" id="PS50303"/>
    </source>
</evidence>
<feature type="repeat" description="Pumilio" evidence="2">
    <location>
        <begin position="158"/>
        <end position="193"/>
    </location>
</feature>
<dbReference type="GO" id="GO:0003729">
    <property type="term" value="F:mRNA binding"/>
    <property type="evidence" value="ECO:0007669"/>
    <property type="project" value="TreeGrafter"/>
</dbReference>
<dbReference type="PANTHER" id="PTHR12537:SF13">
    <property type="entry name" value="PUMILIO HOMOLOGY DOMAIN FAMILY MEMBER 4"/>
    <property type="match status" value="1"/>
</dbReference>
<dbReference type="InterPro" id="IPR011989">
    <property type="entry name" value="ARM-like"/>
</dbReference>
<feature type="compositionally biased region" description="Low complexity" evidence="3">
    <location>
        <begin position="404"/>
        <end position="414"/>
    </location>
</feature>
<dbReference type="InterPro" id="IPR001313">
    <property type="entry name" value="Pumilio_RNA-bd_rpt"/>
</dbReference>
<dbReference type="InterPro" id="IPR016024">
    <property type="entry name" value="ARM-type_fold"/>
</dbReference>
<dbReference type="SUPFAM" id="SSF48371">
    <property type="entry name" value="ARM repeat"/>
    <property type="match status" value="1"/>
</dbReference>
<gene>
    <name evidence="5" type="ORF">BCR35DRAFT_262657</name>
</gene>
<organism evidence="5 6">
    <name type="scientific">Leucosporidium creatinivorum</name>
    <dbReference type="NCBI Taxonomy" id="106004"/>
    <lineage>
        <taxon>Eukaryota</taxon>
        <taxon>Fungi</taxon>
        <taxon>Dikarya</taxon>
        <taxon>Basidiomycota</taxon>
        <taxon>Pucciniomycotina</taxon>
        <taxon>Microbotryomycetes</taxon>
        <taxon>Leucosporidiales</taxon>
        <taxon>Leucosporidium</taxon>
    </lineage>
</organism>
<evidence type="ECO:0000256" key="2">
    <source>
        <dbReference type="PROSITE-ProRule" id="PRU00317"/>
    </source>
</evidence>
<dbReference type="SMART" id="SM00025">
    <property type="entry name" value="Pumilio"/>
    <property type="match status" value="8"/>
</dbReference>
<dbReference type="InterPro" id="IPR033712">
    <property type="entry name" value="Pumilio_RNA-bd"/>
</dbReference>
<feature type="region of interest" description="Disordered" evidence="3">
    <location>
        <begin position="378"/>
        <end position="414"/>
    </location>
</feature>
<feature type="repeat" description="Pumilio" evidence="2">
    <location>
        <begin position="194"/>
        <end position="229"/>
    </location>
</feature>
<feature type="repeat" description="Pumilio" evidence="2">
    <location>
        <begin position="85"/>
        <end position="121"/>
    </location>
</feature>
<feature type="repeat" description="Pumilio" evidence="2">
    <location>
        <begin position="230"/>
        <end position="265"/>
    </location>
</feature>
<evidence type="ECO:0000256" key="3">
    <source>
        <dbReference type="SAM" id="MobiDB-lite"/>
    </source>
</evidence>
<dbReference type="EMBL" id="MCGR01000007">
    <property type="protein sequence ID" value="ORY89028.1"/>
    <property type="molecule type" value="Genomic_DNA"/>
</dbReference>
<dbReference type="Gene3D" id="1.25.10.10">
    <property type="entry name" value="Leucine-rich Repeat Variant"/>
    <property type="match status" value="1"/>
</dbReference>
<feature type="repeat" description="Pumilio" evidence="2">
    <location>
        <begin position="13"/>
        <end position="48"/>
    </location>
</feature>
<feature type="domain" description="PUM-HD" evidence="4">
    <location>
        <begin position="1"/>
        <end position="329"/>
    </location>
</feature>
<dbReference type="CDD" id="cd07920">
    <property type="entry name" value="Pumilio"/>
    <property type="match status" value="1"/>
</dbReference>
<evidence type="ECO:0000256" key="1">
    <source>
        <dbReference type="ARBA" id="ARBA00022737"/>
    </source>
</evidence>
<accession>A0A1Y2FYC1</accession>
<proteinExistence type="predicted"/>
<reference evidence="5 6" key="1">
    <citation type="submission" date="2016-07" db="EMBL/GenBank/DDBJ databases">
        <title>Pervasive Adenine N6-methylation of Active Genes in Fungi.</title>
        <authorList>
            <consortium name="DOE Joint Genome Institute"/>
            <person name="Mondo S.J."/>
            <person name="Dannebaum R.O."/>
            <person name="Kuo R.C."/>
            <person name="Labutti K."/>
            <person name="Haridas S."/>
            <person name="Kuo A."/>
            <person name="Salamov A."/>
            <person name="Ahrendt S.R."/>
            <person name="Lipzen A."/>
            <person name="Sullivan W."/>
            <person name="Andreopoulos W.B."/>
            <person name="Clum A."/>
            <person name="Lindquist E."/>
            <person name="Daum C."/>
            <person name="Ramamoorthy G.K."/>
            <person name="Gryganskyi A."/>
            <person name="Culley D."/>
            <person name="Magnuson J.K."/>
            <person name="James T.Y."/>
            <person name="O'Malley M.A."/>
            <person name="Stajich J.E."/>
            <person name="Spatafora J.W."/>
            <person name="Visel A."/>
            <person name="Grigoriev I.V."/>
        </authorList>
    </citation>
    <scope>NUCLEOTIDE SEQUENCE [LARGE SCALE GENOMIC DNA]</scope>
    <source>
        <strain evidence="5 6">62-1032</strain>
    </source>
</reference>
<dbReference type="InterPro" id="IPR033133">
    <property type="entry name" value="PUM-HD"/>
</dbReference>
<feature type="repeat" description="Pumilio" evidence="2">
    <location>
        <begin position="266"/>
        <end position="303"/>
    </location>
</feature>
<feature type="repeat" description="Pumilio" evidence="2">
    <location>
        <begin position="49"/>
        <end position="84"/>
    </location>
</feature>
<keyword evidence="6" id="KW-1185">Reference proteome</keyword>
<dbReference type="PROSITE" id="PS50303">
    <property type="entry name" value="PUM_HD"/>
    <property type="match status" value="1"/>
</dbReference>
<evidence type="ECO:0000313" key="6">
    <source>
        <dbReference type="Proteomes" id="UP000193467"/>
    </source>
</evidence>
<dbReference type="PROSITE" id="PS50302">
    <property type="entry name" value="PUM"/>
    <property type="match status" value="8"/>
</dbReference>
<dbReference type="GO" id="GO:0005737">
    <property type="term" value="C:cytoplasm"/>
    <property type="evidence" value="ECO:0007669"/>
    <property type="project" value="TreeGrafter"/>
</dbReference>
<name>A0A1Y2FYC1_9BASI</name>